<dbReference type="GO" id="GO:0000159">
    <property type="term" value="C:protein phosphatase type 2A complex"/>
    <property type="evidence" value="ECO:0007669"/>
    <property type="project" value="InterPro"/>
</dbReference>
<sequence length="128" mass="15131">MKEEHKLLLVRALILLHKAKCVTSYHQQLSYYIMLFVEKDYRLTDAVIRGMLKYWPLTNCGKEINWTMLKQLAFPDHAMCQVAERALFWWNNAHIVNLIAENRHVILPIIFDSLEEIYEVVGIRQSSV</sequence>
<dbReference type="InterPro" id="IPR016024">
    <property type="entry name" value="ARM-type_fold"/>
</dbReference>
<organism evidence="2 3">
    <name type="scientific">Olea europaea subsp. europaea</name>
    <dbReference type="NCBI Taxonomy" id="158383"/>
    <lineage>
        <taxon>Eukaryota</taxon>
        <taxon>Viridiplantae</taxon>
        <taxon>Streptophyta</taxon>
        <taxon>Embryophyta</taxon>
        <taxon>Tracheophyta</taxon>
        <taxon>Spermatophyta</taxon>
        <taxon>Magnoliopsida</taxon>
        <taxon>eudicotyledons</taxon>
        <taxon>Gunneridae</taxon>
        <taxon>Pentapetalae</taxon>
        <taxon>asterids</taxon>
        <taxon>lamiids</taxon>
        <taxon>Lamiales</taxon>
        <taxon>Oleaceae</taxon>
        <taxon>Oleeae</taxon>
        <taxon>Olea</taxon>
    </lineage>
</organism>
<dbReference type="PANTHER" id="PTHR10257:SF117">
    <property type="entry name" value="SERINE_THREONINE PROTEIN PHOSPHATASE 2A REGULATORY SUBUNIT"/>
    <property type="match status" value="1"/>
</dbReference>
<evidence type="ECO:0000313" key="2">
    <source>
        <dbReference type="EMBL" id="CAA2960214.1"/>
    </source>
</evidence>
<dbReference type="SUPFAM" id="SSF48371">
    <property type="entry name" value="ARM repeat"/>
    <property type="match status" value="1"/>
</dbReference>
<comment type="caution">
    <text evidence="2">The sequence shown here is derived from an EMBL/GenBank/DDBJ whole genome shotgun (WGS) entry which is preliminary data.</text>
</comment>
<gene>
    <name evidence="2" type="ORF">OLEA9_A013247</name>
</gene>
<dbReference type="PANTHER" id="PTHR10257">
    <property type="entry name" value="SERINE/THREONINE PROTEIN PHOSPHATASE 2A PP2A REGULATORY SUBUNIT B"/>
    <property type="match status" value="1"/>
</dbReference>
<reference evidence="2 3" key="1">
    <citation type="submission" date="2019-12" db="EMBL/GenBank/DDBJ databases">
        <authorList>
            <person name="Alioto T."/>
            <person name="Alioto T."/>
            <person name="Gomez Garrido J."/>
        </authorList>
    </citation>
    <scope>NUCLEOTIDE SEQUENCE [LARGE SCALE GENOMIC DNA]</scope>
</reference>
<protein>
    <submittedName>
        <fullName evidence="2">Serine threonine phosphatase 2A 57 kDa regulatory subunit B beta isoform-like</fullName>
    </submittedName>
</protein>
<feature type="chain" id="PRO_5035845468" evidence="1">
    <location>
        <begin position="25"/>
        <end position="128"/>
    </location>
</feature>
<dbReference type="Pfam" id="PF01603">
    <property type="entry name" value="B56"/>
    <property type="match status" value="2"/>
</dbReference>
<feature type="signal peptide" evidence="1">
    <location>
        <begin position="1"/>
        <end position="24"/>
    </location>
</feature>
<evidence type="ECO:0000313" key="3">
    <source>
        <dbReference type="Proteomes" id="UP000594638"/>
    </source>
</evidence>
<dbReference type="InterPro" id="IPR002554">
    <property type="entry name" value="PP2A_B56"/>
</dbReference>
<dbReference type="Gramene" id="OE9A013247T1">
    <property type="protein sequence ID" value="OE9A013247C1"/>
    <property type="gene ID" value="OE9A013247"/>
</dbReference>
<name>A0A8S0PZW2_OLEEU</name>
<dbReference type="OrthoDB" id="10264446at2759"/>
<dbReference type="GO" id="GO:0007165">
    <property type="term" value="P:signal transduction"/>
    <property type="evidence" value="ECO:0007669"/>
    <property type="project" value="InterPro"/>
</dbReference>
<keyword evidence="1" id="KW-0732">Signal</keyword>
<keyword evidence="3" id="KW-1185">Reference proteome</keyword>
<evidence type="ECO:0000256" key="1">
    <source>
        <dbReference type="SAM" id="SignalP"/>
    </source>
</evidence>
<dbReference type="Proteomes" id="UP000594638">
    <property type="component" value="Unassembled WGS sequence"/>
</dbReference>
<proteinExistence type="predicted"/>
<dbReference type="GO" id="GO:0019888">
    <property type="term" value="F:protein phosphatase regulator activity"/>
    <property type="evidence" value="ECO:0007669"/>
    <property type="project" value="InterPro"/>
</dbReference>
<dbReference type="AlphaFoldDB" id="A0A8S0PZW2"/>
<dbReference type="Gene3D" id="1.25.10.10">
    <property type="entry name" value="Leucine-rich Repeat Variant"/>
    <property type="match status" value="2"/>
</dbReference>
<dbReference type="InterPro" id="IPR011989">
    <property type="entry name" value="ARM-like"/>
</dbReference>
<dbReference type="EMBL" id="CACTIH010000375">
    <property type="protein sequence ID" value="CAA2960214.1"/>
    <property type="molecule type" value="Genomic_DNA"/>
</dbReference>
<accession>A0A8S0PZW2</accession>